<dbReference type="InParanoid" id="E4Y0F1"/>
<reference evidence="4" key="1">
    <citation type="journal article" date="2010" name="Science">
        <title>Plasticity of animal genome architecture unmasked by rapid evolution of a pelagic tunicate.</title>
        <authorList>
            <person name="Denoeud F."/>
            <person name="Henriet S."/>
            <person name="Mungpakdee S."/>
            <person name="Aury J.M."/>
            <person name="Da Silva C."/>
            <person name="Brinkmann H."/>
            <person name="Mikhaleva J."/>
            <person name="Olsen L.C."/>
            <person name="Jubin C."/>
            <person name="Canestro C."/>
            <person name="Bouquet J.M."/>
            <person name="Danks G."/>
            <person name="Poulain J."/>
            <person name="Campsteijn C."/>
            <person name="Adamski M."/>
            <person name="Cross I."/>
            <person name="Yadetie F."/>
            <person name="Muffato M."/>
            <person name="Louis A."/>
            <person name="Butcher S."/>
            <person name="Tsagkogeorga G."/>
            <person name="Konrad A."/>
            <person name="Singh S."/>
            <person name="Jensen M.F."/>
            <person name="Cong E.H."/>
            <person name="Eikeseth-Otteraa H."/>
            <person name="Noel B."/>
            <person name="Anthouard V."/>
            <person name="Porcel B.M."/>
            <person name="Kachouri-Lafond R."/>
            <person name="Nishino A."/>
            <person name="Ugolini M."/>
            <person name="Chourrout P."/>
            <person name="Nishida H."/>
            <person name="Aasland R."/>
            <person name="Huzurbazar S."/>
            <person name="Westhof E."/>
            <person name="Delsuc F."/>
            <person name="Lehrach H."/>
            <person name="Reinhardt R."/>
            <person name="Weissenbach J."/>
            <person name="Roy S.W."/>
            <person name="Artiguenave F."/>
            <person name="Postlethwait J.H."/>
            <person name="Manak J.R."/>
            <person name="Thompson E.M."/>
            <person name="Jaillon O."/>
            <person name="Du Pasquier L."/>
            <person name="Boudinot P."/>
            <person name="Liberles D.A."/>
            <person name="Volff J.N."/>
            <person name="Philippe H."/>
            <person name="Lenhard B."/>
            <person name="Roest Crollius H."/>
            <person name="Wincker P."/>
            <person name="Chourrout D."/>
        </authorList>
    </citation>
    <scope>NUCLEOTIDE SEQUENCE [LARGE SCALE GENOMIC DNA]</scope>
</reference>
<feature type="domain" description="Serpin" evidence="3">
    <location>
        <begin position="1"/>
        <end position="338"/>
    </location>
</feature>
<evidence type="ECO:0000313" key="4">
    <source>
        <dbReference type="EMBL" id="CBY15359.1"/>
    </source>
</evidence>
<dbReference type="InterPro" id="IPR023795">
    <property type="entry name" value="Serpin_CS"/>
</dbReference>
<organism evidence="4">
    <name type="scientific">Oikopleura dioica</name>
    <name type="common">Tunicate</name>
    <dbReference type="NCBI Taxonomy" id="34765"/>
    <lineage>
        <taxon>Eukaryota</taxon>
        <taxon>Metazoa</taxon>
        <taxon>Chordata</taxon>
        <taxon>Tunicata</taxon>
        <taxon>Appendicularia</taxon>
        <taxon>Copelata</taxon>
        <taxon>Oikopleuridae</taxon>
        <taxon>Oikopleura</taxon>
    </lineage>
</organism>
<evidence type="ECO:0000256" key="1">
    <source>
        <dbReference type="ARBA" id="ARBA00009500"/>
    </source>
</evidence>
<dbReference type="SUPFAM" id="SSF56574">
    <property type="entry name" value="Serpins"/>
    <property type="match status" value="1"/>
</dbReference>
<sequence>MDLCLNLLKSEPEKNLVFSSVNVEHAFAILATAAANKTREDILKMTSQADIATTAHRVKSLESLSSVQLDSKMFTCFQPKSEFWKTHFTTASHGLVDFTDPKTADEINSWIEKSTKNMISKLVDASDLDSLTRMILVSAIFFKGSWETPFRRTFEGAFNGSKQQVKYMQHNFKNITYNESGEFQAISLPYANDGLKMTVLLPKSDLSSFGVSLNASKLKEIFAGMRSAREVNFQMPKFSIESELDLKSIFEQLGFGHVFTAASDDYSNLTDESVFLSMARHKAKIEVNEEGTVAAAATVAKIMLKMCVIPIEFVCDRPFLYFIRKEDEVLFAGRFVKP</sequence>
<dbReference type="GO" id="GO:0004867">
    <property type="term" value="F:serine-type endopeptidase inhibitor activity"/>
    <property type="evidence" value="ECO:0007669"/>
    <property type="project" value="InterPro"/>
</dbReference>
<dbReference type="CDD" id="cd00172">
    <property type="entry name" value="serpin"/>
    <property type="match status" value="1"/>
</dbReference>
<dbReference type="InterPro" id="IPR042185">
    <property type="entry name" value="Serpin_sf_2"/>
</dbReference>
<dbReference type="InterPro" id="IPR023796">
    <property type="entry name" value="Serpin_dom"/>
</dbReference>
<name>E4Y0F1_OIKDI</name>
<dbReference type="InterPro" id="IPR000215">
    <property type="entry name" value="Serpin_fam"/>
</dbReference>
<accession>E4Y0F1</accession>
<dbReference type="PANTHER" id="PTHR11461:SF211">
    <property type="entry name" value="GH10112P-RELATED"/>
    <property type="match status" value="1"/>
</dbReference>
<dbReference type="EMBL" id="FN653491">
    <property type="protein sequence ID" value="CBY15359.1"/>
    <property type="molecule type" value="Genomic_DNA"/>
</dbReference>
<evidence type="ECO:0000313" key="5">
    <source>
        <dbReference type="Proteomes" id="UP000001307"/>
    </source>
</evidence>
<dbReference type="Pfam" id="PF00079">
    <property type="entry name" value="Serpin"/>
    <property type="match status" value="1"/>
</dbReference>
<dbReference type="FunCoup" id="E4Y0F1">
    <property type="interactions" value="8"/>
</dbReference>
<proteinExistence type="inferred from homology"/>
<dbReference type="PROSITE" id="PS00284">
    <property type="entry name" value="SERPIN"/>
    <property type="match status" value="1"/>
</dbReference>
<dbReference type="PANTHER" id="PTHR11461">
    <property type="entry name" value="SERINE PROTEASE INHIBITOR, SERPIN"/>
    <property type="match status" value="1"/>
</dbReference>
<dbReference type="Proteomes" id="UP000001307">
    <property type="component" value="Unassembled WGS sequence"/>
</dbReference>
<protein>
    <recommendedName>
        <fullName evidence="3">Serpin domain-containing protein</fullName>
    </recommendedName>
</protein>
<evidence type="ECO:0000256" key="2">
    <source>
        <dbReference type="RuleBase" id="RU000411"/>
    </source>
</evidence>
<dbReference type="GO" id="GO:0005615">
    <property type="term" value="C:extracellular space"/>
    <property type="evidence" value="ECO:0007669"/>
    <property type="project" value="InterPro"/>
</dbReference>
<gene>
    <name evidence="4" type="ORF">GSOID_T00012268001</name>
</gene>
<dbReference type="SMART" id="SM00093">
    <property type="entry name" value="SERPIN"/>
    <property type="match status" value="1"/>
</dbReference>
<dbReference type="Gene3D" id="3.30.497.10">
    <property type="entry name" value="Antithrombin, subunit I, domain 2"/>
    <property type="match status" value="1"/>
</dbReference>
<dbReference type="InterPro" id="IPR036186">
    <property type="entry name" value="Serpin_sf"/>
</dbReference>
<dbReference type="OrthoDB" id="671595at2759"/>
<keyword evidence="5" id="KW-1185">Reference proteome</keyword>
<evidence type="ECO:0000259" key="3">
    <source>
        <dbReference type="SMART" id="SM00093"/>
    </source>
</evidence>
<comment type="similarity">
    <text evidence="1 2">Belongs to the serpin family.</text>
</comment>
<dbReference type="Gene3D" id="2.30.39.10">
    <property type="entry name" value="Alpha-1-antitrypsin, domain 1"/>
    <property type="match status" value="1"/>
</dbReference>
<dbReference type="InterPro" id="IPR042178">
    <property type="entry name" value="Serpin_sf_1"/>
</dbReference>
<dbReference type="AlphaFoldDB" id="E4Y0F1"/>